<proteinExistence type="inferred from homology"/>
<evidence type="ECO:0000313" key="16">
    <source>
        <dbReference type="Proteomes" id="UP001360424"/>
    </source>
</evidence>
<evidence type="ECO:0000259" key="14">
    <source>
        <dbReference type="PROSITE" id="PS50862"/>
    </source>
</evidence>
<keyword evidence="6 13" id="KW-0479">Metal-binding</keyword>
<evidence type="ECO:0000256" key="3">
    <source>
        <dbReference type="ARBA" id="ARBA00011209"/>
    </source>
</evidence>
<evidence type="ECO:0000313" key="15">
    <source>
        <dbReference type="EMBL" id="WWR11929.1"/>
    </source>
</evidence>
<dbReference type="InterPro" id="IPR022911">
    <property type="entry name" value="Phe_tRNA_ligase_alpha1_bac"/>
</dbReference>
<keyword evidence="16" id="KW-1185">Reference proteome</keyword>
<evidence type="ECO:0000256" key="7">
    <source>
        <dbReference type="ARBA" id="ARBA00022741"/>
    </source>
</evidence>
<dbReference type="InterPro" id="IPR004188">
    <property type="entry name" value="Phe-tRNA_ligase_II_N"/>
</dbReference>
<dbReference type="PROSITE" id="PS50862">
    <property type="entry name" value="AA_TRNA_LIGASE_II"/>
    <property type="match status" value="1"/>
</dbReference>
<evidence type="ECO:0000256" key="8">
    <source>
        <dbReference type="ARBA" id="ARBA00022840"/>
    </source>
</evidence>
<dbReference type="Pfam" id="PF02912">
    <property type="entry name" value="Phe_tRNA-synt_N"/>
    <property type="match status" value="1"/>
</dbReference>
<comment type="similarity">
    <text evidence="2 13">Belongs to the class-II aminoacyl-tRNA synthetase family. Phe-tRNA synthetase alpha subunit type 1 subfamily.</text>
</comment>
<dbReference type="GO" id="GO:0004826">
    <property type="term" value="F:phenylalanine-tRNA ligase activity"/>
    <property type="evidence" value="ECO:0007669"/>
    <property type="project" value="UniProtKB-EC"/>
</dbReference>
<dbReference type="RefSeq" id="WP_338521410.1">
    <property type="nucleotide sequence ID" value="NZ_CP135136.1"/>
</dbReference>
<evidence type="ECO:0000256" key="6">
    <source>
        <dbReference type="ARBA" id="ARBA00022723"/>
    </source>
</evidence>
<dbReference type="CDD" id="cd00496">
    <property type="entry name" value="PheRS_alpha_core"/>
    <property type="match status" value="1"/>
</dbReference>
<comment type="subunit">
    <text evidence="3 13">Tetramer of two alpha and two beta subunits.</text>
</comment>
<dbReference type="NCBIfam" id="TIGR00468">
    <property type="entry name" value="pheS"/>
    <property type="match status" value="1"/>
</dbReference>
<dbReference type="PANTHER" id="PTHR11538">
    <property type="entry name" value="PHENYLALANYL-TRNA SYNTHETASE"/>
    <property type="match status" value="1"/>
</dbReference>
<evidence type="ECO:0000256" key="13">
    <source>
        <dbReference type="HAMAP-Rule" id="MF_00281"/>
    </source>
</evidence>
<evidence type="ECO:0000256" key="1">
    <source>
        <dbReference type="ARBA" id="ARBA00004496"/>
    </source>
</evidence>
<comment type="subcellular location">
    <subcellularLocation>
        <location evidence="1 13">Cytoplasm</location>
    </subcellularLocation>
</comment>
<comment type="cofactor">
    <cofactor evidence="13">
        <name>Mg(2+)</name>
        <dbReference type="ChEBI" id="CHEBI:18420"/>
    </cofactor>
    <text evidence="13">Binds 2 magnesium ions per tetramer.</text>
</comment>
<evidence type="ECO:0000256" key="5">
    <source>
        <dbReference type="ARBA" id="ARBA00022598"/>
    </source>
</evidence>
<reference evidence="15" key="1">
    <citation type="submission" date="2023-09" db="EMBL/GenBank/DDBJ databases">
        <title>Genomes of two closely related lineages of the louse Polyplax serrata with different host specificities.</title>
        <authorList>
            <person name="Martinu J."/>
            <person name="Tarabai H."/>
            <person name="Stefka J."/>
            <person name="Hypsa V."/>
        </authorList>
    </citation>
    <scope>NUCLEOTIDE SEQUENCE [LARGE SCALE GENOMIC DNA]</scope>
    <source>
        <strain evidence="15">HR10_N</strain>
    </source>
</reference>
<evidence type="ECO:0000256" key="2">
    <source>
        <dbReference type="ARBA" id="ARBA00010207"/>
    </source>
</evidence>
<dbReference type="Proteomes" id="UP001360424">
    <property type="component" value="Chromosome"/>
</dbReference>
<evidence type="ECO:0000256" key="10">
    <source>
        <dbReference type="ARBA" id="ARBA00022917"/>
    </source>
</evidence>
<keyword evidence="5 13" id="KW-0436">Ligase</keyword>
<evidence type="ECO:0000256" key="12">
    <source>
        <dbReference type="ARBA" id="ARBA00049255"/>
    </source>
</evidence>
<feature type="binding site" evidence="13">
    <location>
        <position position="255"/>
    </location>
    <ligand>
        <name>Mg(2+)</name>
        <dbReference type="ChEBI" id="CHEBI:18420"/>
        <note>shared with beta subunit</note>
    </ligand>
</feature>
<keyword evidence="10 13" id="KW-0648">Protein biosynthesis</keyword>
<dbReference type="InterPro" id="IPR006195">
    <property type="entry name" value="aa-tRNA-synth_II"/>
</dbReference>
<evidence type="ECO:0000256" key="4">
    <source>
        <dbReference type="ARBA" id="ARBA00022490"/>
    </source>
</evidence>
<evidence type="ECO:0000256" key="11">
    <source>
        <dbReference type="ARBA" id="ARBA00023146"/>
    </source>
</evidence>
<protein>
    <recommendedName>
        <fullName evidence="13">Phenylalanine--tRNA ligase alpha subunit</fullName>
        <ecNumber evidence="13">6.1.1.20</ecNumber>
    </recommendedName>
    <alternativeName>
        <fullName evidence="13">Phenylalanyl-tRNA synthetase alpha subunit</fullName>
        <shortName evidence="13">PheRS</shortName>
    </alternativeName>
</protein>
<dbReference type="InterPro" id="IPR002319">
    <property type="entry name" value="Phenylalanyl-tRNA_Synthase"/>
</dbReference>
<gene>
    <name evidence="13 15" type="primary">pheS</name>
    <name evidence="15" type="ORF">RQL38_02095</name>
</gene>
<dbReference type="InterPro" id="IPR010978">
    <property type="entry name" value="tRNA-bd_arm"/>
</dbReference>
<dbReference type="EMBL" id="CP135136">
    <property type="protein sequence ID" value="WWR11929.1"/>
    <property type="molecule type" value="Genomic_DNA"/>
</dbReference>
<keyword evidence="11 13" id="KW-0030">Aminoacyl-tRNA synthetase</keyword>
<dbReference type="InterPro" id="IPR045864">
    <property type="entry name" value="aa-tRNA-synth_II/BPL/LPL"/>
</dbReference>
<keyword evidence="7 13" id="KW-0547">Nucleotide-binding</keyword>
<organism evidence="15 16">
    <name type="scientific">Candidatus Legionella polyplacis</name>
    <dbReference type="NCBI Taxonomy" id="2005262"/>
    <lineage>
        <taxon>Bacteria</taxon>
        <taxon>Pseudomonadati</taxon>
        <taxon>Pseudomonadota</taxon>
        <taxon>Gammaproteobacteria</taxon>
        <taxon>Legionellales</taxon>
        <taxon>Legionellaceae</taxon>
        <taxon>Legionella</taxon>
    </lineage>
</organism>
<dbReference type="EC" id="6.1.1.20" evidence="13"/>
<dbReference type="Pfam" id="PF01409">
    <property type="entry name" value="tRNA-synt_2d"/>
    <property type="match status" value="1"/>
</dbReference>
<dbReference type="SUPFAM" id="SSF46589">
    <property type="entry name" value="tRNA-binding arm"/>
    <property type="match status" value="1"/>
</dbReference>
<name>A0ABZ2GWX6_9GAMM</name>
<dbReference type="PANTHER" id="PTHR11538:SF41">
    <property type="entry name" value="PHENYLALANINE--TRNA LIGASE, MITOCHONDRIAL"/>
    <property type="match status" value="1"/>
</dbReference>
<dbReference type="SUPFAM" id="SSF55681">
    <property type="entry name" value="Class II aaRS and biotin synthetases"/>
    <property type="match status" value="1"/>
</dbReference>
<feature type="domain" description="Aminoacyl-transfer RNA synthetases class-II family profile" evidence="14">
    <location>
        <begin position="112"/>
        <end position="331"/>
    </location>
</feature>
<evidence type="ECO:0000256" key="9">
    <source>
        <dbReference type="ARBA" id="ARBA00022842"/>
    </source>
</evidence>
<sequence length="341" mass="39738">MKEKDIDTLKKEIQIAIDGVDSIFLLEKIRTRYLGKNGFLKKIIKNLLNISIDQRSIVGNKINKVKNEIEVLFKNKKKFLKKKELLEKLSTEYLDTSLSGRNNHCGSFHPITQVKYIVYDYFSYFGFDFINGPEIETKFYNFEALNISDYHPACTTQDTFYINNSNKLLRTHTTTIQIRTIKTCSPPLRLISLGKVYRRDFDRTHTPMFHQVEGLWIDKTINLSNLKWLLEDFFNYFFKKKVVLRFRSSYFPFTEPSAEVDIRCVSCLGSGCKLCKFMGWIEVLGCGLVHPNILNNINSAFKGYQGLAFGIGLDRLAMLYFGIDDIRIMFENDLSFLKQFV</sequence>
<keyword evidence="9 13" id="KW-0460">Magnesium</keyword>
<comment type="catalytic activity">
    <reaction evidence="12 13">
        <text>tRNA(Phe) + L-phenylalanine + ATP = L-phenylalanyl-tRNA(Phe) + AMP + diphosphate + H(+)</text>
        <dbReference type="Rhea" id="RHEA:19413"/>
        <dbReference type="Rhea" id="RHEA-COMP:9668"/>
        <dbReference type="Rhea" id="RHEA-COMP:9699"/>
        <dbReference type="ChEBI" id="CHEBI:15378"/>
        <dbReference type="ChEBI" id="CHEBI:30616"/>
        <dbReference type="ChEBI" id="CHEBI:33019"/>
        <dbReference type="ChEBI" id="CHEBI:58095"/>
        <dbReference type="ChEBI" id="CHEBI:78442"/>
        <dbReference type="ChEBI" id="CHEBI:78531"/>
        <dbReference type="ChEBI" id="CHEBI:456215"/>
        <dbReference type="EC" id="6.1.1.20"/>
    </reaction>
</comment>
<dbReference type="HAMAP" id="MF_00281">
    <property type="entry name" value="Phe_tRNA_synth_alpha1"/>
    <property type="match status" value="1"/>
</dbReference>
<dbReference type="InterPro" id="IPR004529">
    <property type="entry name" value="Phe-tRNA-synth_IIc_asu"/>
</dbReference>
<keyword evidence="8 13" id="KW-0067">ATP-binding</keyword>
<accession>A0ABZ2GWX6</accession>
<dbReference type="Gene3D" id="3.30.930.10">
    <property type="entry name" value="Bira Bifunctional Protein, Domain 2"/>
    <property type="match status" value="1"/>
</dbReference>
<keyword evidence="4 13" id="KW-0963">Cytoplasm</keyword>